<protein>
    <submittedName>
        <fullName evidence="3">Uncharacterized protein</fullName>
    </submittedName>
</protein>
<evidence type="ECO:0000313" key="4">
    <source>
        <dbReference type="Proteomes" id="UP001054945"/>
    </source>
</evidence>
<dbReference type="EMBL" id="BPLR01017533">
    <property type="protein sequence ID" value="GIY92425.1"/>
    <property type="molecule type" value="Genomic_DNA"/>
</dbReference>
<proteinExistence type="predicted"/>
<comment type="caution">
    <text evidence="3">The sequence shown here is derived from an EMBL/GenBank/DDBJ whole genome shotgun (WGS) entry which is preliminary data.</text>
</comment>
<keyword evidence="2" id="KW-0472">Membrane</keyword>
<sequence>MLYEYLANLVIAFSVATPFYLLLEAPLTNLERMLNSGSSSKNEDSPPEKNVSSYSDVQEHCRKQCNLGRIPID</sequence>
<evidence type="ECO:0000256" key="2">
    <source>
        <dbReference type="SAM" id="Phobius"/>
    </source>
</evidence>
<dbReference type="Proteomes" id="UP001054945">
    <property type="component" value="Unassembled WGS sequence"/>
</dbReference>
<accession>A0AAV4XBE4</accession>
<feature type="transmembrane region" description="Helical" evidence="2">
    <location>
        <begin position="6"/>
        <end position="23"/>
    </location>
</feature>
<reference evidence="3 4" key="1">
    <citation type="submission" date="2021-06" db="EMBL/GenBank/DDBJ databases">
        <title>Caerostris extrusa draft genome.</title>
        <authorList>
            <person name="Kono N."/>
            <person name="Arakawa K."/>
        </authorList>
    </citation>
    <scope>NUCLEOTIDE SEQUENCE [LARGE SCALE GENOMIC DNA]</scope>
</reference>
<keyword evidence="2" id="KW-1133">Transmembrane helix</keyword>
<gene>
    <name evidence="3" type="ORF">CEXT_239531</name>
</gene>
<dbReference type="AlphaFoldDB" id="A0AAV4XBE4"/>
<keyword evidence="2" id="KW-0812">Transmembrane</keyword>
<feature type="region of interest" description="Disordered" evidence="1">
    <location>
        <begin position="34"/>
        <end position="59"/>
    </location>
</feature>
<name>A0AAV4XBE4_CAEEX</name>
<organism evidence="3 4">
    <name type="scientific">Caerostris extrusa</name>
    <name type="common">Bark spider</name>
    <name type="synonym">Caerostris bankana</name>
    <dbReference type="NCBI Taxonomy" id="172846"/>
    <lineage>
        <taxon>Eukaryota</taxon>
        <taxon>Metazoa</taxon>
        <taxon>Ecdysozoa</taxon>
        <taxon>Arthropoda</taxon>
        <taxon>Chelicerata</taxon>
        <taxon>Arachnida</taxon>
        <taxon>Araneae</taxon>
        <taxon>Araneomorphae</taxon>
        <taxon>Entelegynae</taxon>
        <taxon>Araneoidea</taxon>
        <taxon>Araneidae</taxon>
        <taxon>Caerostris</taxon>
    </lineage>
</organism>
<evidence type="ECO:0000256" key="1">
    <source>
        <dbReference type="SAM" id="MobiDB-lite"/>
    </source>
</evidence>
<keyword evidence="4" id="KW-1185">Reference proteome</keyword>
<evidence type="ECO:0000313" key="3">
    <source>
        <dbReference type="EMBL" id="GIY92425.1"/>
    </source>
</evidence>